<dbReference type="Proteomes" id="UP000658320">
    <property type="component" value="Unassembled WGS sequence"/>
</dbReference>
<evidence type="ECO:0000313" key="1">
    <source>
        <dbReference type="EMBL" id="GGR34793.1"/>
    </source>
</evidence>
<sequence length="304" mass="34719">MEDAGATASRDARRHELHFPPLRNGADYLVSVVDHLTKDEVGPRDLKYAVLHLQAAIEVLLKERLSREHWTLVFSDPGQASFRRFHEGDFESCTTKQAVQRLRSIVGCDITDDERSALIALAADRNALQHYGLTQNAHAVEARAGRVLDFLYRFIHTELINPTIGTPDERLSYELNYVITGVRSIDAFVKQRMRRLRGDLKGHEPRTIDCPSCGQNALVLAASQPRHRCFFCEMHFHRAEIMRFILTRRERGFRRECPRCQDHALIDGLRVASESASAPVCFTCNCVVPEARDILIEEPEEREM</sequence>
<organism evidence="1 2">
    <name type="scientific">Streptomyces aurantiogriseus</name>
    <dbReference type="NCBI Taxonomy" id="66870"/>
    <lineage>
        <taxon>Bacteria</taxon>
        <taxon>Bacillati</taxon>
        <taxon>Actinomycetota</taxon>
        <taxon>Actinomycetes</taxon>
        <taxon>Kitasatosporales</taxon>
        <taxon>Streptomycetaceae</taxon>
        <taxon>Streptomyces</taxon>
    </lineage>
</organism>
<protein>
    <submittedName>
        <fullName evidence="1">Uncharacterized protein</fullName>
    </submittedName>
</protein>
<accession>A0A918KV50</accession>
<reference evidence="1" key="2">
    <citation type="submission" date="2020-09" db="EMBL/GenBank/DDBJ databases">
        <authorList>
            <person name="Sun Q."/>
            <person name="Ohkuma M."/>
        </authorList>
    </citation>
    <scope>NUCLEOTIDE SEQUENCE</scope>
    <source>
        <strain evidence="1">JCM 4346</strain>
    </source>
</reference>
<comment type="caution">
    <text evidence="1">The sequence shown here is derived from an EMBL/GenBank/DDBJ whole genome shotgun (WGS) entry which is preliminary data.</text>
</comment>
<gene>
    <name evidence="1" type="ORF">GCM10010251_58750</name>
</gene>
<evidence type="ECO:0000313" key="2">
    <source>
        <dbReference type="Proteomes" id="UP000658320"/>
    </source>
</evidence>
<reference evidence="1" key="1">
    <citation type="journal article" date="2014" name="Int. J. Syst. Evol. Microbiol.">
        <title>Complete genome sequence of Corynebacterium casei LMG S-19264T (=DSM 44701T), isolated from a smear-ripened cheese.</title>
        <authorList>
            <consortium name="US DOE Joint Genome Institute (JGI-PGF)"/>
            <person name="Walter F."/>
            <person name="Albersmeier A."/>
            <person name="Kalinowski J."/>
            <person name="Ruckert C."/>
        </authorList>
    </citation>
    <scope>NUCLEOTIDE SEQUENCE</scope>
    <source>
        <strain evidence="1">JCM 4346</strain>
    </source>
</reference>
<proteinExistence type="predicted"/>
<name>A0A918KV50_9ACTN</name>
<dbReference type="AlphaFoldDB" id="A0A918KV50"/>
<keyword evidence="2" id="KW-1185">Reference proteome</keyword>
<dbReference type="EMBL" id="BMSX01000015">
    <property type="protein sequence ID" value="GGR34793.1"/>
    <property type="molecule type" value="Genomic_DNA"/>
</dbReference>